<proteinExistence type="predicted"/>
<evidence type="ECO:0000313" key="4">
    <source>
        <dbReference type="Proteomes" id="UP001197214"/>
    </source>
</evidence>
<dbReference type="Pfam" id="PF00535">
    <property type="entry name" value="Glycos_transf_2"/>
    <property type="match status" value="1"/>
</dbReference>
<gene>
    <name evidence="3" type="ORF">KY084_15185</name>
</gene>
<reference evidence="3 4" key="1">
    <citation type="submission" date="2021-07" db="EMBL/GenBank/DDBJ databases">
        <title>Stakelama flava sp. nov., a novel endophytic bacterium isolated from branch of Kandelia candel.</title>
        <authorList>
            <person name="Tuo L."/>
        </authorList>
    </citation>
    <scope>NUCLEOTIDE SEQUENCE [LARGE SCALE GENOMIC DNA]</scope>
    <source>
        <strain evidence="3 4">CBK3Z-3</strain>
    </source>
</reference>
<dbReference type="PANTHER" id="PTHR43685:SF2">
    <property type="entry name" value="GLYCOSYLTRANSFERASE 2-LIKE DOMAIN-CONTAINING PROTEIN"/>
    <property type="match status" value="1"/>
</dbReference>
<feature type="compositionally biased region" description="Polar residues" evidence="1">
    <location>
        <begin position="17"/>
        <end position="28"/>
    </location>
</feature>
<dbReference type="Proteomes" id="UP001197214">
    <property type="component" value="Unassembled WGS sequence"/>
</dbReference>
<evidence type="ECO:0000259" key="2">
    <source>
        <dbReference type="Pfam" id="PF00535"/>
    </source>
</evidence>
<dbReference type="EMBL" id="JAHWZX010000020">
    <property type="protein sequence ID" value="MBW4332205.1"/>
    <property type="molecule type" value="Genomic_DNA"/>
</dbReference>
<dbReference type="RefSeq" id="WP_219239329.1">
    <property type="nucleotide sequence ID" value="NZ_JAHWZX010000020.1"/>
</dbReference>
<feature type="compositionally biased region" description="Acidic residues" evidence="1">
    <location>
        <begin position="1"/>
        <end position="10"/>
    </location>
</feature>
<keyword evidence="4" id="KW-1185">Reference proteome</keyword>
<sequence length="287" mass="32476">MIDGIGQDEDDAHRSARYQSADTLTSSPDPVWSDDGPRISCVMVTANRAALARRAITCFVHQRWANRELVIVDDGEADYSPLFAGIPADRIAYHKVARRPETTLGALRNLSLNLARGDLIAQWDDDDWYHPDRLAVQAAALGEGSDVCLLAGTLMHLDSPRWFDHPYIGTLRPGVPGTIVHRANFRARYPDERRGEDTVFLDNWPRAAVRIIEAPHLFVRAFHGSNTWEAHHFTRRIRNTPAAAIEYVWRRFVTRNLHGHSRFRMGTAERDAFARFIADSKRAGIFA</sequence>
<protein>
    <submittedName>
        <fullName evidence="3">Glycosyltransferase family 2 protein</fullName>
    </submittedName>
</protein>
<evidence type="ECO:0000256" key="1">
    <source>
        <dbReference type="SAM" id="MobiDB-lite"/>
    </source>
</evidence>
<name>A0ABS6XS06_9SPHN</name>
<dbReference type="PANTHER" id="PTHR43685">
    <property type="entry name" value="GLYCOSYLTRANSFERASE"/>
    <property type="match status" value="1"/>
</dbReference>
<feature type="region of interest" description="Disordered" evidence="1">
    <location>
        <begin position="1"/>
        <end position="31"/>
    </location>
</feature>
<comment type="caution">
    <text evidence="3">The sequence shown here is derived from an EMBL/GenBank/DDBJ whole genome shotgun (WGS) entry which is preliminary data.</text>
</comment>
<dbReference type="InterPro" id="IPR050834">
    <property type="entry name" value="Glycosyltransf_2"/>
</dbReference>
<dbReference type="CDD" id="cd00761">
    <property type="entry name" value="Glyco_tranf_GTA_type"/>
    <property type="match status" value="1"/>
</dbReference>
<dbReference type="InterPro" id="IPR001173">
    <property type="entry name" value="Glyco_trans_2-like"/>
</dbReference>
<organism evidence="3 4">
    <name type="scientific">Stakelama flava</name>
    <dbReference type="NCBI Taxonomy" id="2860338"/>
    <lineage>
        <taxon>Bacteria</taxon>
        <taxon>Pseudomonadati</taxon>
        <taxon>Pseudomonadota</taxon>
        <taxon>Alphaproteobacteria</taxon>
        <taxon>Sphingomonadales</taxon>
        <taxon>Sphingomonadaceae</taxon>
        <taxon>Stakelama</taxon>
    </lineage>
</organism>
<evidence type="ECO:0000313" key="3">
    <source>
        <dbReference type="EMBL" id="MBW4332205.1"/>
    </source>
</evidence>
<feature type="domain" description="Glycosyltransferase 2-like" evidence="2">
    <location>
        <begin position="40"/>
        <end position="158"/>
    </location>
</feature>
<accession>A0ABS6XS06</accession>